<dbReference type="Proteomes" id="UP000176996">
    <property type="component" value="Unassembled WGS sequence"/>
</dbReference>
<dbReference type="STRING" id="1798471.A3A21_02770"/>
<comment type="caution">
    <text evidence="1">The sequence shown here is derived from an EMBL/GenBank/DDBJ whole genome shotgun (WGS) entry which is preliminary data.</text>
</comment>
<protein>
    <submittedName>
        <fullName evidence="1">Uncharacterized protein</fullName>
    </submittedName>
</protein>
<dbReference type="AlphaFoldDB" id="A0A1F6C090"/>
<evidence type="ECO:0000313" key="2">
    <source>
        <dbReference type="Proteomes" id="UP000176996"/>
    </source>
</evidence>
<evidence type="ECO:0000313" key="1">
    <source>
        <dbReference type="EMBL" id="OGG42488.1"/>
    </source>
</evidence>
<sequence>MENIAKRLREGDMVCIEMSFGVYNGMVVRNMPDGRVLVLISDLLRILNVEREELFTIQECRERQIAPRV</sequence>
<gene>
    <name evidence="1" type="ORF">A3A21_02770</name>
</gene>
<organism evidence="1 2">
    <name type="scientific">Candidatus Jorgensenbacteria bacterium RIFCSPLOWO2_01_FULL_45_25b</name>
    <dbReference type="NCBI Taxonomy" id="1798471"/>
    <lineage>
        <taxon>Bacteria</taxon>
        <taxon>Candidatus Joergenseniibacteriota</taxon>
    </lineage>
</organism>
<proteinExistence type="predicted"/>
<dbReference type="EMBL" id="MFKK01000002">
    <property type="protein sequence ID" value="OGG42488.1"/>
    <property type="molecule type" value="Genomic_DNA"/>
</dbReference>
<accession>A0A1F6C090</accession>
<name>A0A1F6C090_9BACT</name>
<reference evidence="1 2" key="1">
    <citation type="journal article" date="2016" name="Nat. Commun.">
        <title>Thousands of microbial genomes shed light on interconnected biogeochemical processes in an aquifer system.</title>
        <authorList>
            <person name="Anantharaman K."/>
            <person name="Brown C.T."/>
            <person name="Hug L.A."/>
            <person name="Sharon I."/>
            <person name="Castelle C.J."/>
            <person name="Probst A.J."/>
            <person name="Thomas B.C."/>
            <person name="Singh A."/>
            <person name="Wilkins M.J."/>
            <person name="Karaoz U."/>
            <person name="Brodie E.L."/>
            <person name="Williams K.H."/>
            <person name="Hubbard S.S."/>
            <person name="Banfield J.F."/>
        </authorList>
    </citation>
    <scope>NUCLEOTIDE SEQUENCE [LARGE SCALE GENOMIC DNA]</scope>
</reference>